<dbReference type="PANTHER" id="PTHR12725:SF117">
    <property type="entry name" value="HALOACID DEHALOGENASE-LIKE HYDROLASE"/>
    <property type="match status" value="1"/>
</dbReference>
<dbReference type="SFLD" id="SFLDG01132">
    <property type="entry name" value="C1.5.3:_5'-Nucleotidase_Like"/>
    <property type="match status" value="1"/>
</dbReference>
<gene>
    <name evidence="1" type="ORF">PPROV_000684200</name>
</gene>
<protein>
    <submittedName>
        <fullName evidence="1">Uncharacterized protein</fullName>
    </submittedName>
</protein>
<evidence type="ECO:0000313" key="1">
    <source>
        <dbReference type="EMBL" id="GHP08100.1"/>
    </source>
</evidence>
<dbReference type="EMBL" id="BNJQ01000019">
    <property type="protein sequence ID" value="GHP08100.1"/>
    <property type="molecule type" value="Genomic_DNA"/>
</dbReference>
<accession>A0A830HQP3</accession>
<dbReference type="SFLD" id="SFLDS00003">
    <property type="entry name" value="Haloacid_Dehalogenase"/>
    <property type="match status" value="1"/>
</dbReference>
<dbReference type="InterPro" id="IPR036412">
    <property type="entry name" value="HAD-like_sf"/>
</dbReference>
<dbReference type="InterPro" id="IPR023214">
    <property type="entry name" value="HAD_sf"/>
</dbReference>
<proteinExistence type="predicted"/>
<dbReference type="SUPFAM" id="SSF56784">
    <property type="entry name" value="HAD-like"/>
    <property type="match status" value="1"/>
</dbReference>
<dbReference type="InterPro" id="IPR010237">
    <property type="entry name" value="Pyr-5-nucltdase"/>
</dbReference>
<dbReference type="Gene3D" id="3.40.50.1000">
    <property type="entry name" value="HAD superfamily/HAD-like"/>
    <property type="match status" value="1"/>
</dbReference>
<dbReference type="SFLD" id="SFLDG01129">
    <property type="entry name" value="C1.5:_HAD__Beta-PGM__Phosphata"/>
    <property type="match status" value="1"/>
</dbReference>
<dbReference type="AlphaFoldDB" id="A0A830HQP3"/>
<sequence length="272" mass="30745">MEDTNHFVNNKLPSIDLLALPPHVDHVLLDLDDTLYQVAEFPQGMLNHITEYMVNHLDFAQDSVMEHASRLYANHGTTLAGLCVEGNHNIDFKHWHDNIHGPLPYHKLQRDERLLDILRSIPPHIKKYVFTNADDEHCRRCVKKLGLDEEGLLDGYITFETLNPHPTSSEAEKAVGHRNICCKPLNEAFLKAMEHAMKHSASTGNLLPERFLFVDDSRRNVLASAKLGLHTVFVGDANALSDHPEHEHPHAVVKSIHELPHVLSTPNLKLLG</sequence>
<dbReference type="OrthoDB" id="1065058at2759"/>
<organism evidence="1 2">
    <name type="scientific">Pycnococcus provasolii</name>
    <dbReference type="NCBI Taxonomy" id="41880"/>
    <lineage>
        <taxon>Eukaryota</taxon>
        <taxon>Viridiplantae</taxon>
        <taxon>Chlorophyta</taxon>
        <taxon>Pseudoscourfieldiophyceae</taxon>
        <taxon>Pseudoscourfieldiales</taxon>
        <taxon>Pycnococcaceae</taxon>
        <taxon>Pycnococcus</taxon>
    </lineage>
</organism>
<dbReference type="Proteomes" id="UP000660262">
    <property type="component" value="Unassembled WGS sequence"/>
</dbReference>
<reference evidence="1" key="1">
    <citation type="submission" date="2020-10" db="EMBL/GenBank/DDBJ databases">
        <title>Unveiling of a novel bifunctional photoreceptor, Dualchrome1, isolated from a cosmopolitan green alga.</title>
        <authorList>
            <person name="Suzuki S."/>
            <person name="Kawachi M."/>
        </authorList>
    </citation>
    <scope>NUCLEOTIDE SEQUENCE</scope>
    <source>
        <strain evidence="1">NIES 2893</strain>
    </source>
</reference>
<dbReference type="Gene3D" id="1.10.150.450">
    <property type="match status" value="1"/>
</dbReference>
<name>A0A830HQP3_9CHLO</name>
<comment type="caution">
    <text evidence="1">The sequence shown here is derived from an EMBL/GenBank/DDBJ whole genome shotgun (WGS) entry which is preliminary data.</text>
</comment>
<dbReference type="PANTHER" id="PTHR12725">
    <property type="entry name" value="HALOACID DEHALOGENASE-LIKE HYDROLASE"/>
    <property type="match status" value="1"/>
</dbReference>
<keyword evidence="2" id="KW-1185">Reference proteome</keyword>
<evidence type="ECO:0000313" key="2">
    <source>
        <dbReference type="Proteomes" id="UP000660262"/>
    </source>
</evidence>